<gene>
    <name evidence="5" type="ORF">OUY18_08970</name>
</gene>
<dbReference type="InterPro" id="IPR016166">
    <property type="entry name" value="FAD-bd_PCMH"/>
</dbReference>
<proteinExistence type="predicted"/>
<protein>
    <submittedName>
        <fullName evidence="5">FAD binding domain-containing protein</fullName>
    </submittedName>
</protein>
<evidence type="ECO:0000256" key="3">
    <source>
        <dbReference type="ARBA" id="ARBA00023002"/>
    </source>
</evidence>
<accession>A0ABT4BU10</accession>
<comment type="caution">
    <text evidence="5">The sequence shown here is derived from an EMBL/GenBank/DDBJ whole genome shotgun (WGS) entry which is preliminary data.</text>
</comment>
<keyword evidence="3" id="KW-0560">Oxidoreductase</keyword>
<dbReference type="InterPro" id="IPR036683">
    <property type="entry name" value="CO_DH_flav_C_dom_sf"/>
</dbReference>
<keyword evidence="6" id="KW-1185">Reference proteome</keyword>
<dbReference type="InterPro" id="IPR002346">
    <property type="entry name" value="Mopterin_DH_FAD-bd"/>
</dbReference>
<dbReference type="EMBL" id="JAPOHA010000008">
    <property type="protein sequence ID" value="MCY1714387.1"/>
    <property type="molecule type" value="Genomic_DNA"/>
</dbReference>
<evidence type="ECO:0000259" key="4">
    <source>
        <dbReference type="PROSITE" id="PS51387"/>
    </source>
</evidence>
<dbReference type="Gene3D" id="3.30.465.10">
    <property type="match status" value="1"/>
</dbReference>
<dbReference type="SUPFAM" id="SSF56176">
    <property type="entry name" value="FAD-binding/transporter-associated domain-like"/>
    <property type="match status" value="1"/>
</dbReference>
<evidence type="ECO:0000313" key="5">
    <source>
        <dbReference type="EMBL" id="MCY1714387.1"/>
    </source>
</evidence>
<dbReference type="InterPro" id="IPR016167">
    <property type="entry name" value="FAD-bd_PCMH_sub1"/>
</dbReference>
<dbReference type="PANTHER" id="PTHR42659:SF2">
    <property type="entry name" value="XANTHINE DEHYDROGENASE SUBUNIT C-RELATED"/>
    <property type="match status" value="1"/>
</dbReference>
<dbReference type="InterPro" id="IPR051312">
    <property type="entry name" value="Diverse_Substr_Oxidored"/>
</dbReference>
<feature type="domain" description="FAD-binding PCMH-type" evidence="4">
    <location>
        <begin position="1"/>
        <end position="175"/>
    </location>
</feature>
<dbReference type="PANTHER" id="PTHR42659">
    <property type="entry name" value="XANTHINE DEHYDROGENASE SUBUNIT C-RELATED"/>
    <property type="match status" value="1"/>
</dbReference>
<evidence type="ECO:0000256" key="1">
    <source>
        <dbReference type="ARBA" id="ARBA00022630"/>
    </source>
</evidence>
<dbReference type="InterPro" id="IPR036318">
    <property type="entry name" value="FAD-bd_PCMH-like_sf"/>
</dbReference>
<dbReference type="SMART" id="SM01092">
    <property type="entry name" value="CO_deh_flav_C"/>
    <property type="match status" value="1"/>
</dbReference>
<dbReference type="Gene3D" id="3.30.43.10">
    <property type="entry name" value="Uridine Diphospho-n-acetylenolpyruvylglucosamine Reductase, domain 2"/>
    <property type="match status" value="1"/>
</dbReference>
<keyword evidence="1" id="KW-0285">Flavoprotein</keyword>
<dbReference type="Proteomes" id="UP001082703">
    <property type="component" value="Unassembled WGS sequence"/>
</dbReference>
<dbReference type="Pfam" id="PF00941">
    <property type="entry name" value="FAD_binding_5"/>
    <property type="match status" value="1"/>
</dbReference>
<dbReference type="RefSeq" id="WP_268058438.1">
    <property type="nucleotide sequence ID" value="NZ_JAPOHA010000008.1"/>
</dbReference>
<name>A0ABT4BU10_9FIRM</name>
<reference evidence="5 6" key="1">
    <citation type="submission" date="2022-11" db="EMBL/GenBank/DDBJ databases">
        <authorList>
            <person name="Caiyu Z."/>
        </authorList>
    </citation>
    <scope>NUCLEOTIDE SEQUENCE [LARGE SCALE GENOMIC DNA]</scope>
    <source>
        <strain evidence="5 6">YR-4</strain>
    </source>
</reference>
<evidence type="ECO:0000256" key="2">
    <source>
        <dbReference type="ARBA" id="ARBA00022827"/>
    </source>
</evidence>
<keyword evidence="2" id="KW-0274">FAD</keyword>
<evidence type="ECO:0000313" key="6">
    <source>
        <dbReference type="Proteomes" id="UP001082703"/>
    </source>
</evidence>
<sequence>MIPFEFDYYKPATIQEATEAYCQLEAAGKEPVYYGGGSELISMARLGNLHFGSVIDIKAIPECKVLEYDRDNQLVLGSALTLSEICESKQFPLLEKTAGRIADHTMQCKITLGGNLASTILYRETVLPLLVADSRITIAGKDGIRDFPISRIFDKRLNLPKGSFVVRVSTEKGVVGSPYFHIKKTRNEKIDYPLITVAGIKTSGRLRIAFSGLLPYPFRSIKVENILNEFDDETVCAMEVVNFLSDKILSDINGSSEYRKFELKNTIINVLETMKDV</sequence>
<dbReference type="PROSITE" id="PS51387">
    <property type="entry name" value="FAD_PCMH"/>
    <property type="match status" value="1"/>
</dbReference>
<dbReference type="SUPFAM" id="SSF55447">
    <property type="entry name" value="CO dehydrogenase flavoprotein C-terminal domain-like"/>
    <property type="match status" value="1"/>
</dbReference>
<dbReference type="InterPro" id="IPR005107">
    <property type="entry name" value="CO_DH_flav_C"/>
</dbReference>
<organism evidence="5 6">
    <name type="scientific">Caproiciproducens galactitolivorans</name>
    <dbReference type="NCBI Taxonomy" id="642589"/>
    <lineage>
        <taxon>Bacteria</taxon>
        <taxon>Bacillati</taxon>
        <taxon>Bacillota</taxon>
        <taxon>Clostridia</taxon>
        <taxon>Eubacteriales</taxon>
        <taxon>Acutalibacteraceae</taxon>
        <taxon>Caproiciproducens</taxon>
    </lineage>
</organism>
<dbReference type="InterPro" id="IPR016169">
    <property type="entry name" value="FAD-bd_PCMH_sub2"/>
</dbReference>